<evidence type="ECO:0000313" key="3">
    <source>
        <dbReference type="Proteomes" id="UP001595630"/>
    </source>
</evidence>
<dbReference type="RefSeq" id="WP_386360497.1">
    <property type="nucleotide sequence ID" value="NZ_JBHRXZ010000002.1"/>
</dbReference>
<evidence type="ECO:0000313" key="2">
    <source>
        <dbReference type="EMBL" id="MFC3606449.1"/>
    </source>
</evidence>
<accession>A0ABV7SZZ2</accession>
<organism evidence="2 3">
    <name type="scientific">Stutzerimonas tarimensis</name>
    <dbReference type="NCBI Taxonomy" id="1507735"/>
    <lineage>
        <taxon>Bacteria</taxon>
        <taxon>Pseudomonadati</taxon>
        <taxon>Pseudomonadota</taxon>
        <taxon>Gammaproteobacteria</taxon>
        <taxon>Pseudomonadales</taxon>
        <taxon>Pseudomonadaceae</taxon>
        <taxon>Stutzerimonas</taxon>
    </lineage>
</organism>
<feature type="region of interest" description="Disordered" evidence="1">
    <location>
        <begin position="1"/>
        <end position="48"/>
    </location>
</feature>
<name>A0ABV7SZZ2_9GAMM</name>
<protein>
    <submittedName>
        <fullName evidence="2">Uncharacterized protein</fullName>
    </submittedName>
</protein>
<evidence type="ECO:0000256" key="1">
    <source>
        <dbReference type="SAM" id="MobiDB-lite"/>
    </source>
</evidence>
<keyword evidence="3" id="KW-1185">Reference proteome</keyword>
<proteinExistence type="predicted"/>
<dbReference type="Proteomes" id="UP001595630">
    <property type="component" value="Unassembled WGS sequence"/>
</dbReference>
<feature type="compositionally biased region" description="Basic and acidic residues" evidence="1">
    <location>
        <begin position="26"/>
        <end position="35"/>
    </location>
</feature>
<dbReference type="EMBL" id="JBHRXZ010000002">
    <property type="protein sequence ID" value="MFC3606449.1"/>
    <property type="molecule type" value="Genomic_DNA"/>
</dbReference>
<comment type="caution">
    <text evidence="2">The sequence shown here is derived from an EMBL/GenBank/DDBJ whole genome shotgun (WGS) entry which is preliminary data.</text>
</comment>
<sequence>MRIDGHSSYPLDRPARPGGAVAPYRDSQRAVEIQREAPASDAPELPRRPLLRQVEPATASSELQQGYAAARHERAYEQPLSSVAARALASYTSTAMHRDVDANEVLGLDLYA</sequence>
<gene>
    <name evidence="2" type="ORF">ACFOMF_01435</name>
</gene>
<reference evidence="3" key="1">
    <citation type="journal article" date="2019" name="Int. J. Syst. Evol. Microbiol.">
        <title>The Global Catalogue of Microorganisms (GCM) 10K type strain sequencing project: providing services to taxonomists for standard genome sequencing and annotation.</title>
        <authorList>
            <consortium name="The Broad Institute Genomics Platform"/>
            <consortium name="The Broad Institute Genome Sequencing Center for Infectious Disease"/>
            <person name="Wu L."/>
            <person name="Ma J."/>
        </authorList>
    </citation>
    <scope>NUCLEOTIDE SEQUENCE [LARGE SCALE GENOMIC DNA]</scope>
    <source>
        <strain evidence="3">KCTC 42447</strain>
    </source>
</reference>